<dbReference type="EMBL" id="ACGV01000196">
    <property type="protein sequence ID" value="EEJ39692.1"/>
    <property type="molecule type" value="Genomic_DNA"/>
</dbReference>
<evidence type="ECO:0000313" key="2">
    <source>
        <dbReference type="Proteomes" id="UP000004483"/>
    </source>
</evidence>
<accession>C2EWL5</accession>
<evidence type="ECO:0000313" key="1">
    <source>
        <dbReference type="EMBL" id="EEJ39692.1"/>
    </source>
</evidence>
<gene>
    <name evidence="1" type="ORF">HMPREF0549_1851</name>
</gene>
<dbReference type="Proteomes" id="UP000004483">
    <property type="component" value="Unassembled WGS sequence"/>
</dbReference>
<name>C2EWL5_9LACO</name>
<comment type="caution">
    <text evidence="1">The sequence shown here is derived from an EMBL/GenBank/DDBJ whole genome shotgun (WGS) entry which is preliminary data.</text>
</comment>
<reference evidence="1 2" key="1">
    <citation type="submission" date="2009-01" db="EMBL/GenBank/DDBJ databases">
        <authorList>
            <person name="Qin X."/>
            <person name="Bachman B."/>
            <person name="Battles P."/>
            <person name="Bell A."/>
            <person name="Bess C."/>
            <person name="Bickham C."/>
            <person name="Chaboub L."/>
            <person name="Chen D."/>
            <person name="Coyle M."/>
            <person name="Deiros D.R."/>
            <person name="Dinh H."/>
            <person name="Forbes L."/>
            <person name="Fowler G."/>
            <person name="Francisco L."/>
            <person name="Fu Q."/>
            <person name="Gubbala S."/>
            <person name="Hale W."/>
            <person name="Han Y."/>
            <person name="Hemphill L."/>
            <person name="Highlander S.K."/>
            <person name="Hirani K."/>
            <person name="Hogues M."/>
            <person name="Jackson L."/>
            <person name="Jakkamsetti A."/>
            <person name="Javaid M."/>
            <person name="Jiang H."/>
            <person name="Korchina V."/>
            <person name="Kovar C."/>
            <person name="Lara F."/>
            <person name="Lee S."/>
            <person name="Mata R."/>
            <person name="Mathew T."/>
            <person name="Moen C."/>
            <person name="Morales K."/>
            <person name="Munidasa M."/>
            <person name="Nazareth L."/>
            <person name="Ngo R."/>
            <person name="Nguyen L."/>
            <person name="Okwuonu G."/>
            <person name="Ongeri F."/>
            <person name="Patil S."/>
            <person name="Petrosino J."/>
            <person name="Pham C."/>
            <person name="Pham P."/>
            <person name="Pu L.-L."/>
            <person name="Puazo M."/>
            <person name="Raj R."/>
            <person name="Reid J."/>
            <person name="Rouhana J."/>
            <person name="Saada N."/>
            <person name="Shang Y."/>
            <person name="Simmons D."/>
            <person name="Thornton R."/>
            <person name="Warren J."/>
            <person name="Weissenberger G."/>
            <person name="Zhang J."/>
            <person name="Zhang L."/>
            <person name="Zhou C."/>
            <person name="Zhu D."/>
            <person name="Muzny D."/>
            <person name="Worley K."/>
            <person name="Gibbs R."/>
        </authorList>
    </citation>
    <scope>NUCLEOTIDE SEQUENCE [LARGE SCALE GENOMIC DNA]</scope>
    <source>
        <strain evidence="1 2">ATCC 49540</strain>
    </source>
</reference>
<sequence>MLLLPLEALRLADNDSEALALIESLIDSLELSDSLALILKLRDARLSFEVEVEAVIELLVEVFELELLPVEVL</sequence>
<organism evidence="1 2">
    <name type="scientific">Limosilactobacillus vaginalis DSM 5837 = ATCC 49540</name>
    <dbReference type="NCBI Taxonomy" id="1423814"/>
    <lineage>
        <taxon>Bacteria</taxon>
        <taxon>Bacillati</taxon>
        <taxon>Bacillota</taxon>
        <taxon>Bacilli</taxon>
        <taxon>Lactobacillales</taxon>
        <taxon>Lactobacillaceae</taxon>
        <taxon>Limosilactobacillus</taxon>
    </lineage>
</organism>
<dbReference type="AlphaFoldDB" id="C2EWL5"/>
<protein>
    <submittedName>
        <fullName evidence="1">Uncharacterized protein</fullName>
    </submittedName>
</protein>
<dbReference type="HOGENOM" id="CLU_2700183_0_0_9"/>
<proteinExistence type="predicted"/>